<feature type="region of interest" description="Disordered" evidence="5">
    <location>
        <begin position="1"/>
        <end position="20"/>
    </location>
</feature>
<dbReference type="Gene3D" id="1.20.900.10">
    <property type="entry name" value="Dbl homology (DH) domain"/>
    <property type="match status" value="1"/>
</dbReference>
<dbReference type="RefSeq" id="XP_032818179.1">
    <property type="nucleotide sequence ID" value="XM_032962288.1"/>
</dbReference>
<dbReference type="InterPro" id="IPR047270">
    <property type="entry name" value="PH_ephexin"/>
</dbReference>
<dbReference type="Pfam" id="PF22697">
    <property type="entry name" value="SOS1_NGEF_PH"/>
    <property type="match status" value="1"/>
</dbReference>
<evidence type="ECO:0000256" key="5">
    <source>
        <dbReference type="SAM" id="MobiDB-lite"/>
    </source>
</evidence>
<reference evidence="9" key="1">
    <citation type="submission" date="2025-08" db="UniProtKB">
        <authorList>
            <consortium name="RefSeq"/>
        </authorList>
    </citation>
    <scope>IDENTIFICATION</scope>
    <source>
        <tissue evidence="9">Sperm</tissue>
    </source>
</reference>
<dbReference type="SMART" id="SM00233">
    <property type="entry name" value="PH"/>
    <property type="match status" value="1"/>
</dbReference>
<evidence type="ECO:0000259" key="7">
    <source>
        <dbReference type="PROSITE" id="PS50010"/>
    </source>
</evidence>
<dbReference type="InterPro" id="IPR011993">
    <property type="entry name" value="PH-like_dom_sf"/>
</dbReference>
<feature type="compositionally biased region" description="Acidic residues" evidence="5">
    <location>
        <begin position="173"/>
        <end position="184"/>
    </location>
</feature>
<feature type="compositionally biased region" description="Acidic residues" evidence="5">
    <location>
        <begin position="199"/>
        <end position="209"/>
    </location>
</feature>
<dbReference type="InterPro" id="IPR035899">
    <property type="entry name" value="DBL_dom_sf"/>
</dbReference>
<dbReference type="SUPFAM" id="SSF50729">
    <property type="entry name" value="PH domain-like"/>
    <property type="match status" value="1"/>
</dbReference>
<keyword evidence="3" id="KW-0966">Cell projection</keyword>
<feature type="domain" description="DH" evidence="7">
    <location>
        <begin position="481"/>
        <end position="665"/>
    </location>
</feature>
<evidence type="ECO:0000259" key="6">
    <source>
        <dbReference type="PROSITE" id="PS50002"/>
    </source>
</evidence>
<dbReference type="KEGG" id="pmrn:116946980"/>
<dbReference type="SUPFAM" id="SSF50044">
    <property type="entry name" value="SH3-domain"/>
    <property type="match status" value="1"/>
</dbReference>
<dbReference type="Pfam" id="PF00621">
    <property type="entry name" value="RhoGEF"/>
    <property type="match status" value="1"/>
</dbReference>
<gene>
    <name evidence="9" type="primary">LOC116946980</name>
</gene>
<proteinExistence type="predicted"/>
<keyword evidence="8" id="KW-1185">Reference proteome</keyword>
<dbReference type="InterPro" id="IPR000219">
    <property type="entry name" value="DH_dom"/>
</dbReference>
<dbReference type="PANTHER" id="PTHR12845">
    <property type="entry name" value="GUANINE NUCLEOTIDE EXCHANGE FACTOR"/>
    <property type="match status" value="1"/>
</dbReference>
<feature type="compositionally biased region" description="Low complexity" evidence="5">
    <location>
        <begin position="49"/>
        <end position="58"/>
    </location>
</feature>
<dbReference type="InterPro" id="IPR001452">
    <property type="entry name" value="SH3_domain"/>
</dbReference>
<dbReference type="AlphaFoldDB" id="A0AAJ7X1L9"/>
<protein>
    <submittedName>
        <fullName evidence="9">Ephexin-1-like isoform X1</fullName>
    </submittedName>
</protein>
<evidence type="ECO:0000313" key="9">
    <source>
        <dbReference type="RefSeq" id="XP_032818179.1"/>
    </source>
</evidence>
<dbReference type="Proteomes" id="UP001318040">
    <property type="component" value="Chromosome 28"/>
</dbReference>
<organism evidence="8 9">
    <name type="scientific">Petromyzon marinus</name>
    <name type="common">Sea lamprey</name>
    <dbReference type="NCBI Taxonomy" id="7757"/>
    <lineage>
        <taxon>Eukaryota</taxon>
        <taxon>Metazoa</taxon>
        <taxon>Chordata</taxon>
        <taxon>Craniata</taxon>
        <taxon>Vertebrata</taxon>
        <taxon>Cyclostomata</taxon>
        <taxon>Hyperoartia</taxon>
        <taxon>Petromyzontiformes</taxon>
        <taxon>Petromyzontidae</taxon>
        <taxon>Petromyzon</taxon>
    </lineage>
</organism>
<dbReference type="InterPro" id="IPR055251">
    <property type="entry name" value="SOS1_NGEF_PH"/>
</dbReference>
<feature type="compositionally biased region" description="Pro residues" evidence="5">
    <location>
        <begin position="134"/>
        <end position="144"/>
    </location>
</feature>
<dbReference type="Gene3D" id="2.30.29.30">
    <property type="entry name" value="Pleckstrin-homology domain (PH domain)/Phosphotyrosine-binding domain (PTB)"/>
    <property type="match status" value="1"/>
</dbReference>
<dbReference type="GO" id="GO:0005085">
    <property type="term" value="F:guanyl-nucleotide exchange factor activity"/>
    <property type="evidence" value="ECO:0007669"/>
    <property type="project" value="InterPro"/>
</dbReference>
<dbReference type="SMART" id="SM00326">
    <property type="entry name" value="SH3"/>
    <property type="match status" value="1"/>
</dbReference>
<dbReference type="SMART" id="SM00325">
    <property type="entry name" value="RhoGEF"/>
    <property type="match status" value="1"/>
</dbReference>
<dbReference type="PROSITE" id="PS50010">
    <property type="entry name" value="DH_2"/>
    <property type="match status" value="1"/>
</dbReference>
<dbReference type="InterPro" id="IPR001849">
    <property type="entry name" value="PH_domain"/>
</dbReference>
<dbReference type="Gene3D" id="2.30.30.40">
    <property type="entry name" value="SH3 Domains"/>
    <property type="match status" value="1"/>
</dbReference>
<dbReference type="CDD" id="cd01221">
    <property type="entry name" value="PH_ephexin"/>
    <property type="match status" value="1"/>
</dbReference>
<feature type="region of interest" description="Disordered" evidence="5">
    <location>
        <begin position="36"/>
        <end position="322"/>
    </location>
</feature>
<dbReference type="PROSITE" id="PS50002">
    <property type="entry name" value="SH3"/>
    <property type="match status" value="1"/>
</dbReference>
<feature type="domain" description="SH3" evidence="6">
    <location>
        <begin position="819"/>
        <end position="880"/>
    </location>
</feature>
<comment type="subcellular location">
    <subcellularLocation>
        <location evidence="1">Cell projection</location>
    </subcellularLocation>
</comment>
<feature type="compositionally biased region" description="Acidic residues" evidence="5">
    <location>
        <begin position="414"/>
        <end position="429"/>
    </location>
</feature>
<sequence length="912" mass="102929">MFRLGRPHTEFSGMSGSILESNDMAVRKLRAHFEAMNSVETNFPGRNEQQQQQQQQQQPVPSPARRKPSIKPKPHMSQIRRNRQGQIRRKSQINPPEPEQSTRTEPAAEDVADAPVDSPRARQHLHADLHPRALSPPPTPPTPPAGGRDGVPSNGNAAQGRDLETVGRGQTCEDADGGESDDYEDVRTATPDGDRDSGEELELASDFSEDDQHNPPELSTQEVPRMLVRCPALPPKKAGAKLPVPISPKRGGEPSLKFPPGDARRLSLPGLQFPQEMSQSGTNPPVPTPAKSKEPSLQIPPSDGRRLSLPGLQDSDRKSQSEWYYDIMPSDSTEIWTDEASHFQVSSTLECPALPQKQYKPGSPRRSRSPTPTRGKKNYLQTAPLYQEYHRMTLNRKINHQRRLPSSSSGTISESEDEFDSDDEYELPEPDLGAGESRGRDEERRESVALLQLQQQRMLWQHLPHVIASGVLASLSGDAKKQQEAMFEVLTSEASYLKSISIVTDFFMTSEELNQTLNMESKKALYSSIADVKKVTESFIAELGDRIDSDILISDICDIVYKYARDDFKVYIPYLTNNRYQEKKFIELRESNSQFSAAVQRLQEMPQCGRLPFTSFLHLPLQRITRLRLLLENILKGREAGSPEEAAAVNAVDALDKVIKESNESVRKMQQVEEMINICQQIVFENVKTIGLISKNRWLVKQGEVMELTQRGTMIISRQKATPIHMFLFNDMLLLCSKKRDKFVVVDHVHRAMLQVKPNSDTEVANKNSFFLVLLENHMGKHTEKLLQVSSPSDMERWADAICPPKKETDSSEQIYEDWNCPQVQCICEYKASQLDELSLQEADVINVLRKTADDWMEGERLSDGEKGWFPAGCVEEIKNTHVRARNLNERYRLMCVAQRMQKAAMEMAGAT</sequence>
<feature type="region of interest" description="Disordered" evidence="5">
    <location>
        <begin position="339"/>
        <end position="386"/>
    </location>
</feature>
<dbReference type="Pfam" id="PF00018">
    <property type="entry name" value="SH3_1"/>
    <property type="match status" value="1"/>
</dbReference>
<dbReference type="PANTHER" id="PTHR12845:SF5">
    <property type="entry name" value="EPHEXIN, ISOFORM D"/>
    <property type="match status" value="1"/>
</dbReference>
<dbReference type="InterPro" id="IPR036028">
    <property type="entry name" value="SH3-like_dom_sf"/>
</dbReference>
<dbReference type="SUPFAM" id="SSF48065">
    <property type="entry name" value="DBL homology domain (DH-domain)"/>
    <property type="match status" value="1"/>
</dbReference>
<accession>A0AAJ7X1L9</accession>
<evidence type="ECO:0000256" key="3">
    <source>
        <dbReference type="ARBA" id="ARBA00023273"/>
    </source>
</evidence>
<feature type="compositionally biased region" description="Basic residues" evidence="5">
    <location>
        <begin position="64"/>
        <end position="91"/>
    </location>
</feature>
<dbReference type="CDD" id="cd00160">
    <property type="entry name" value="RhoGEF"/>
    <property type="match status" value="1"/>
</dbReference>
<evidence type="ECO:0000256" key="4">
    <source>
        <dbReference type="PROSITE-ProRule" id="PRU00192"/>
    </source>
</evidence>
<dbReference type="CDD" id="cd11793">
    <property type="entry name" value="SH3_ephexin1_like"/>
    <property type="match status" value="1"/>
</dbReference>
<dbReference type="GO" id="GO:0042995">
    <property type="term" value="C:cell projection"/>
    <property type="evidence" value="ECO:0007669"/>
    <property type="project" value="UniProtKB-SubCell"/>
</dbReference>
<evidence type="ECO:0000313" key="8">
    <source>
        <dbReference type="Proteomes" id="UP001318040"/>
    </source>
</evidence>
<name>A0AAJ7X1L9_PETMA</name>
<keyword evidence="2 4" id="KW-0728">SH3 domain</keyword>
<evidence type="ECO:0000256" key="1">
    <source>
        <dbReference type="ARBA" id="ARBA00004316"/>
    </source>
</evidence>
<dbReference type="InterPro" id="IPR047271">
    <property type="entry name" value="Ephexin-like"/>
</dbReference>
<evidence type="ECO:0000256" key="2">
    <source>
        <dbReference type="ARBA" id="ARBA00022443"/>
    </source>
</evidence>
<feature type="region of interest" description="Disordered" evidence="5">
    <location>
        <begin position="398"/>
        <end position="443"/>
    </location>
</feature>